<gene>
    <name evidence="1" type="ORF">SmphiM12_133</name>
</gene>
<reference evidence="1 2" key="1">
    <citation type="journal article" date="2014" name="Virology">
        <title>The genome, proteome and phylogenetic analysis of Sinorhizobium meliloti phage PhiM12, the founder of a new group of T4-superfamily phages.</title>
        <authorList>
            <person name="Brewer T.E."/>
            <person name="Elizabeth Stroupe M."/>
            <person name="Jones K.M."/>
        </authorList>
    </citation>
    <scope>NUCLEOTIDE SEQUENCE [LARGE SCALE GENOMIC DNA]</scope>
</reference>
<dbReference type="GeneID" id="24422779"/>
<reference evidence="1 2" key="2">
    <citation type="journal article" date="2014" name="Virology">
        <title>The structure of Sinorhizobium meliloti phage PhiM12, which has a novel T=19l triangulation number and is the founder of a new group of T4-superfamily phages.</title>
        <authorList>
            <person name="Stroupe M.E."/>
            <person name="Brewer T.E."/>
            <person name="Sousa D.R."/>
            <person name="Jones K.M."/>
        </authorList>
    </citation>
    <scope>NUCLEOTIDE SEQUENCE [LARGE SCALE GENOMIC DNA]</scope>
</reference>
<evidence type="ECO:0000313" key="1">
    <source>
        <dbReference type="EMBL" id="AGR47765.1"/>
    </source>
</evidence>
<keyword evidence="2" id="KW-1185">Reference proteome</keyword>
<dbReference type="EMBL" id="KF381361">
    <property type="protein sequence ID" value="AGR47765.1"/>
    <property type="molecule type" value="Genomic_DNA"/>
</dbReference>
<name>S5MPK8_9CAUD</name>
<protein>
    <submittedName>
        <fullName evidence="1">Uncharacterized protein</fullName>
    </submittedName>
</protein>
<accession>S5MPK8</accession>
<proteinExistence type="predicted"/>
<dbReference type="Proteomes" id="UP000015089">
    <property type="component" value="Segment"/>
</dbReference>
<organism evidence="1 2">
    <name type="scientific">Sinorhizobium phage phiM12</name>
    <dbReference type="NCBI Taxonomy" id="1357423"/>
    <lineage>
        <taxon>Viruses</taxon>
        <taxon>Duplodnaviria</taxon>
        <taxon>Heunggongvirae</taxon>
        <taxon>Uroviricota</taxon>
        <taxon>Caudoviricetes</taxon>
        <taxon>Emdodecavirus</taxon>
        <taxon>Emdodecavirus M12</taxon>
    </lineage>
</organism>
<evidence type="ECO:0000313" key="2">
    <source>
        <dbReference type="Proteomes" id="UP000015089"/>
    </source>
</evidence>
<dbReference type="RefSeq" id="YP_009143023.1">
    <property type="nucleotide sequence ID" value="NC_027204.1"/>
</dbReference>
<sequence>MRNNGSLTGIGRNTEINRQARGIGIGCDGRGSNANRSAVRPNHQFVFLIGIQRCRVTECEFAAGKRDCQCVAGNRAGCARARNIGRVIGGERFDRSLTKIEQSRLERKVLDDRLAAFKNRDSRARALLDRTNKVKALTGVHPDIEQICAILCCRVTGEGTKVCLTDDRRSIVTKFDFVHVLEVEDASNGVNDQVMTDVCQNILTVFNLVIGRLRSRNNVIVKILDTCAFDIRNAFTKNDIDQCRIILGLFDSKRNFAERIVARFFLGALLQFLVDRIELSRRAAANNLAALIFLNFQEAFGRACFSLSLHHQLRSELQTIRAGSVVVVETVCILKKSRISKRIDDFFVDVEANNNFIGLIVVLRNDDKVIGEVDEMTALVEDTIATTKTIGIAERRKRSRRNSDRVDQIAAFIFDAKVFTRDEDLLTAVRRGHVDDVKRVQVRRLTFETDRNGCDLCLDTRNEAHGKTPVVLRHDNGLSVGVVVKQLDIF</sequence>
<dbReference type="KEGG" id="vg:24422779"/>